<organism evidence="9 10">
    <name type="scientific">Candidatus Giovannonibacteria bacterium RIFCSPLOWO2_01_FULL_45_34</name>
    <dbReference type="NCBI Taxonomy" id="1798351"/>
    <lineage>
        <taxon>Bacteria</taxon>
        <taxon>Candidatus Giovannoniibacteriota</taxon>
    </lineage>
</organism>
<dbReference type="GO" id="GO:0034204">
    <property type="term" value="P:lipid translocation"/>
    <property type="evidence" value="ECO:0007669"/>
    <property type="project" value="TreeGrafter"/>
</dbReference>
<evidence type="ECO:0000256" key="7">
    <source>
        <dbReference type="ARBA" id="ARBA00023136"/>
    </source>
</evidence>
<reference evidence="9 10" key="1">
    <citation type="journal article" date="2016" name="Nat. Commun.">
        <title>Thousands of microbial genomes shed light on interconnected biogeochemical processes in an aquifer system.</title>
        <authorList>
            <person name="Anantharaman K."/>
            <person name="Brown C.T."/>
            <person name="Hug L.A."/>
            <person name="Sharon I."/>
            <person name="Castelle C.J."/>
            <person name="Probst A.J."/>
            <person name="Thomas B.C."/>
            <person name="Singh A."/>
            <person name="Wilkins M.J."/>
            <person name="Karaoz U."/>
            <person name="Brodie E.L."/>
            <person name="Williams K.H."/>
            <person name="Hubbard S.S."/>
            <person name="Banfield J.F."/>
        </authorList>
    </citation>
    <scope>NUCLEOTIDE SEQUENCE [LARGE SCALE GENOMIC DNA]</scope>
</reference>
<keyword evidence="5" id="KW-0573">Peptidoglycan synthesis</keyword>
<keyword evidence="3 8" id="KW-0812">Transmembrane</keyword>
<dbReference type="Pfam" id="PF03023">
    <property type="entry name" value="MurJ"/>
    <property type="match status" value="1"/>
</dbReference>
<dbReference type="GO" id="GO:0008360">
    <property type="term" value="P:regulation of cell shape"/>
    <property type="evidence" value="ECO:0007669"/>
    <property type="project" value="UniProtKB-KW"/>
</dbReference>
<keyword evidence="2" id="KW-1003">Cell membrane</keyword>
<feature type="transmembrane region" description="Helical" evidence="8">
    <location>
        <begin position="476"/>
        <end position="494"/>
    </location>
</feature>
<dbReference type="EMBL" id="MFID01000019">
    <property type="protein sequence ID" value="OGF81064.1"/>
    <property type="molecule type" value="Genomic_DNA"/>
</dbReference>
<feature type="transmembrane region" description="Helical" evidence="8">
    <location>
        <begin position="317"/>
        <end position="338"/>
    </location>
</feature>
<feature type="transmembrane region" description="Helical" evidence="8">
    <location>
        <begin position="506"/>
        <end position="531"/>
    </location>
</feature>
<feature type="transmembrane region" description="Helical" evidence="8">
    <location>
        <begin position="283"/>
        <end position="305"/>
    </location>
</feature>
<evidence type="ECO:0000256" key="8">
    <source>
        <dbReference type="SAM" id="Phobius"/>
    </source>
</evidence>
<sequence length="566" mass="62209">MITRLGKFFNRDLSNIHHAAFWLAMFGILADILALLRDRLLAGMFGASRTLDIYYAAFRVPDFIYTIMLLFTASTAIIPIFLEKYAERKDSAAAEAFLGSLISFFTILIVVIAAAAFFLMPFLMPLFLPGFSSDDMQSAVLLGRILLLSPVFLGLSNIISSATQSFNRFFVYGLSGVFYNIGIIIGIAVFYKWWGLAGLVWGVALGAFLHMAIQLPSLSSVGIRPKFSMRWDKDIKHIARLSLPRTLGLGISQITLTALTAMASVLASGSIAVFNLALNLQSIPITIIGLSYSVAAFPALASFSLKKARSRFEEHFNAAFLHILFWALPFSVLLLVLRAQVVRIILGSGNFSWPDTRLTAASLFILSLAVVFQSLFYLLVRAFYADGESWRPLIINLISALLSLGSAFWFVGALAQGGFLHAFSGSLFRLADVEDIRVLALSLGMLAGAAINFIFLSFTFRIIFGWFPAKGSLKSILEISAAAVFGGIGAYWGLNVFAYVFNLRTFFGIFCQGFFAGILGILINVGVLWILKNRQLQEIHKSLMAGFEEPPKDIHQVAAPEPEKLP</sequence>
<evidence type="ECO:0000256" key="1">
    <source>
        <dbReference type="ARBA" id="ARBA00004651"/>
    </source>
</evidence>
<keyword evidence="6 8" id="KW-1133">Transmembrane helix</keyword>
<protein>
    <recommendedName>
        <fullName evidence="11">Lipid II flippase MurJ</fullName>
    </recommendedName>
</protein>
<accession>A0A1F5WZK0</accession>
<evidence type="ECO:0008006" key="11">
    <source>
        <dbReference type="Google" id="ProtNLM"/>
    </source>
</evidence>
<comment type="subcellular location">
    <subcellularLocation>
        <location evidence="1">Cell membrane</location>
        <topology evidence="1">Multi-pass membrane protein</topology>
    </subcellularLocation>
</comment>
<dbReference type="GO" id="GO:0015648">
    <property type="term" value="F:lipid-linked peptidoglycan transporter activity"/>
    <property type="evidence" value="ECO:0007669"/>
    <property type="project" value="TreeGrafter"/>
</dbReference>
<feature type="transmembrane region" description="Helical" evidence="8">
    <location>
        <begin position="254"/>
        <end position="277"/>
    </location>
</feature>
<dbReference type="InterPro" id="IPR004268">
    <property type="entry name" value="MurJ"/>
</dbReference>
<dbReference type="PANTHER" id="PTHR47019">
    <property type="entry name" value="LIPID II FLIPPASE MURJ"/>
    <property type="match status" value="1"/>
</dbReference>
<dbReference type="InterPro" id="IPR051050">
    <property type="entry name" value="Lipid_II_flippase_MurJ/MviN"/>
</dbReference>
<feature type="transmembrane region" description="Helical" evidence="8">
    <location>
        <begin position="439"/>
        <end position="464"/>
    </location>
</feature>
<evidence type="ECO:0000313" key="10">
    <source>
        <dbReference type="Proteomes" id="UP000178114"/>
    </source>
</evidence>
<feature type="transmembrane region" description="Helical" evidence="8">
    <location>
        <begin position="20"/>
        <end position="36"/>
    </location>
</feature>
<evidence type="ECO:0000256" key="6">
    <source>
        <dbReference type="ARBA" id="ARBA00022989"/>
    </source>
</evidence>
<evidence type="ECO:0000256" key="3">
    <source>
        <dbReference type="ARBA" id="ARBA00022692"/>
    </source>
</evidence>
<proteinExistence type="predicted"/>
<dbReference type="PRINTS" id="PR01806">
    <property type="entry name" value="VIRFACTRMVIN"/>
</dbReference>
<feature type="transmembrane region" description="Helical" evidence="8">
    <location>
        <begin position="199"/>
        <end position="223"/>
    </location>
</feature>
<dbReference type="AlphaFoldDB" id="A0A1F5WZK0"/>
<comment type="caution">
    <text evidence="9">The sequence shown here is derived from an EMBL/GenBank/DDBJ whole genome shotgun (WGS) entry which is preliminary data.</text>
</comment>
<dbReference type="GO" id="GO:0009252">
    <property type="term" value="P:peptidoglycan biosynthetic process"/>
    <property type="evidence" value="ECO:0007669"/>
    <property type="project" value="UniProtKB-KW"/>
</dbReference>
<name>A0A1F5WZK0_9BACT</name>
<dbReference type="GO" id="GO:0005886">
    <property type="term" value="C:plasma membrane"/>
    <property type="evidence" value="ECO:0007669"/>
    <property type="project" value="UniProtKB-SubCell"/>
</dbReference>
<feature type="transmembrane region" description="Helical" evidence="8">
    <location>
        <begin position="139"/>
        <end position="159"/>
    </location>
</feature>
<gene>
    <name evidence="9" type="ORF">A2930_03355</name>
</gene>
<dbReference type="Proteomes" id="UP000178114">
    <property type="component" value="Unassembled WGS sequence"/>
</dbReference>
<feature type="transmembrane region" description="Helical" evidence="8">
    <location>
        <begin position="392"/>
        <end position="419"/>
    </location>
</feature>
<evidence type="ECO:0000256" key="4">
    <source>
        <dbReference type="ARBA" id="ARBA00022960"/>
    </source>
</evidence>
<feature type="transmembrane region" description="Helical" evidence="8">
    <location>
        <begin position="171"/>
        <end position="193"/>
    </location>
</feature>
<feature type="transmembrane region" description="Helical" evidence="8">
    <location>
        <begin position="63"/>
        <end position="82"/>
    </location>
</feature>
<dbReference type="PANTHER" id="PTHR47019:SF1">
    <property type="entry name" value="LIPID II FLIPPASE MURJ"/>
    <property type="match status" value="1"/>
</dbReference>
<evidence type="ECO:0000256" key="2">
    <source>
        <dbReference type="ARBA" id="ARBA00022475"/>
    </source>
</evidence>
<dbReference type="STRING" id="1798351.A2930_03355"/>
<evidence type="ECO:0000256" key="5">
    <source>
        <dbReference type="ARBA" id="ARBA00022984"/>
    </source>
</evidence>
<feature type="transmembrane region" description="Helical" evidence="8">
    <location>
        <begin position="358"/>
        <end position="380"/>
    </location>
</feature>
<feature type="transmembrane region" description="Helical" evidence="8">
    <location>
        <begin position="94"/>
        <end position="119"/>
    </location>
</feature>
<evidence type="ECO:0000313" key="9">
    <source>
        <dbReference type="EMBL" id="OGF81064.1"/>
    </source>
</evidence>
<keyword evidence="4" id="KW-0133">Cell shape</keyword>
<keyword evidence="7 8" id="KW-0472">Membrane</keyword>